<dbReference type="FunFam" id="3.40.50.970:FF:000129">
    <property type="entry name" value="Transketolase"/>
    <property type="match status" value="1"/>
</dbReference>
<evidence type="ECO:0000313" key="5">
    <source>
        <dbReference type="EMBL" id="KAA9159610.1"/>
    </source>
</evidence>
<dbReference type="AlphaFoldDB" id="A0A5N0V1P5"/>
<reference evidence="5" key="1">
    <citation type="submission" date="2019-09" db="EMBL/GenBank/DDBJ databases">
        <authorList>
            <person name="Teo W.F.A."/>
            <person name="Duangmal K."/>
        </authorList>
    </citation>
    <scope>NUCLEOTIDE SEQUENCE [LARGE SCALE GENOMIC DNA]</scope>
    <source>
        <strain evidence="5">K81G1</strain>
    </source>
</reference>
<dbReference type="PANTHER" id="PTHR43825:SF1">
    <property type="entry name" value="TRANSKETOLASE-LIKE PYRIMIDINE-BINDING DOMAIN-CONTAINING PROTEIN"/>
    <property type="match status" value="1"/>
</dbReference>
<gene>
    <name evidence="5" type="ORF">FPZ12_019770</name>
</gene>
<comment type="cofactor">
    <cofactor evidence="1">
        <name>thiamine diphosphate</name>
        <dbReference type="ChEBI" id="CHEBI:58937"/>
    </cofactor>
</comment>
<dbReference type="PANTHER" id="PTHR43825">
    <property type="entry name" value="PYRUVATE DEHYDROGENASE E1 COMPONENT"/>
    <property type="match status" value="1"/>
</dbReference>
<comment type="similarity">
    <text evidence="2">Belongs to the transketolase family.</text>
</comment>
<dbReference type="EMBL" id="VMNW02000028">
    <property type="protein sequence ID" value="KAA9159610.1"/>
    <property type="molecule type" value="Genomic_DNA"/>
</dbReference>
<dbReference type="SUPFAM" id="SSF52518">
    <property type="entry name" value="Thiamin diphosphate-binding fold (THDP-binding)"/>
    <property type="match status" value="1"/>
</dbReference>
<dbReference type="InterPro" id="IPR029061">
    <property type="entry name" value="THDP-binding"/>
</dbReference>
<dbReference type="InterPro" id="IPR033248">
    <property type="entry name" value="Transketolase_C"/>
</dbReference>
<dbReference type="SUPFAM" id="SSF52922">
    <property type="entry name" value="TK C-terminal domain-like"/>
    <property type="match status" value="1"/>
</dbReference>
<dbReference type="Pfam" id="PF02780">
    <property type="entry name" value="Transketolase_C"/>
    <property type="match status" value="1"/>
</dbReference>
<accession>A0A5N0V1P5</accession>
<evidence type="ECO:0000256" key="1">
    <source>
        <dbReference type="ARBA" id="ARBA00001964"/>
    </source>
</evidence>
<dbReference type="Pfam" id="PF02779">
    <property type="entry name" value="Transket_pyr"/>
    <property type="match status" value="1"/>
</dbReference>
<dbReference type="InterPro" id="IPR051157">
    <property type="entry name" value="PDH/Transketolase"/>
</dbReference>
<keyword evidence="3" id="KW-0786">Thiamine pyrophosphate</keyword>
<proteinExistence type="inferred from homology"/>
<evidence type="ECO:0000256" key="3">
    <source>
        <dbReference type="ARBA" id="ARBA00023052"/>
    </source>
</evidence>
<comment type="caution">
    <text evidence="5">The sequence shown here is derived from an EMBL/GenBank/DDBJ whole genome shotgun (WGS) entry which is preliminary data.</text>
</comment>
<dbReference type="InterPro" id="IPR005475">
    <property type="entry name" value="Transketolase-like_Pyr-bd"/>
</dbReference>
<name>A0A5N0V1P5_9PSEU</name>
<dbReference type="OrthoDB" id="8732661at2"/>
<organism evidence="5 6">
    <name type="scientific">Amycolatopsis acidicola</name>
    <dbReference type="NCBI Taxonomy" id="2596893"/>
    <lineage>
        <taxon>Bacteria</taxon>
        <taxon>Bacillati</taxon>
        <taxon>Actinomycetota</taxon>
        <taxon>Actinomycetes</taxon>
        <taxon>Pseudonocardiales</taxon>
        <taxon>Pseudonocardiaceae</taxon>
        <taxon>Amycolatopsis</taxon>
    </lineage>
</organism>
<dbReference type="RefSeq" id="WP_144749793.1">
    <property type="nucleotide sequence ID" value="NZ_VMNW02000028.1"/>
</dbReference>
<dbReference type="InterPro" id="IPR009014">
    <property type="entry name" value="Transketo_C/PFOR_II"/>
</dbReference>
<feature type="domain" description="Transketolase-like pyrimidine-binding" evidence="4">
    <location>
        <begin position="12"/>
        <end position="176"/>
    </location>
</feature>
<evidence type="ECO:0000313" key="6">
    <source>
        <dbReference type="Proteomes" id="UP000319769"/>
    </source>
</evidence>
<keyword evidence="6" id="KW-1185">Reference proteome</keyword>
<dbReference type="Proteomes" id="UP000319769">
    <property type="component" value="Unassembled WGS sequence"/>
</dbReference>
<dbReference type="Gene3D" id="3.40.50.970">
    <property type="match status" value="1"/>
</dbReference>
<dbReference type="Gene3D" id="3.40.50.920">
    <property type="match status" value="1"/>
</dbReference>
<dbReference type="CDD" id="cd07033">
    <property type="entry name" value="TPP_PYR_DXS_TK_like"/>
    <property type="match status" value="1"/>
</dbReference>
<evidence type="ECO:0000256" key="2">
    <source>
        <dbReference type="ARBA" id="ARBA00007131"/>
    </source>
</evidence>
<dbReference type="SMART" id="SM00861">
    <property type="entry name" value="Transket_pyr"/>
    <property type="match status" value="1"/>
</dbReference>
<sequence>MTLADWYAEHGLSSRVTSRQAQLDLARLNERVFSVEGDLGLPAVPFGKEFPARYLQLGIAEADLVSVACGMAMAGKVPFVNTFAAFAVLRACEQIRLDAAYAGSNVKIAGYYTGLSGGYAGPSHSCLEDIAITRAIPDLVVVSPADAYEAYRATVAAFRHDGPVYLRLSRGDTPPVYSEHYEFTLGRAVTLAEGTGSPDVAIIATGCQIVPQALEAAGLLGEYGLRVRVLNMHTLKPLDTKAIVDAARVARLVVTYEDHNIHGGLGSAVASTLLTRHPAPLLRFAVPDVFCTDTAEYPEMLARYGLSAEHVRDGVRSALERL</sequence>
<evidence type="ECO:0000259" key="4">
    <source>
        <dbReference type="SMART" id="SM00861"/>
    </source>
</evidence>
<dbReference type="GO" id="GO:0000287">
    <property type="term" value="F:magnesium ion binding"/>
    <property type="evidence" value="ECO:0007669"/>
    <property type="project" value="UniProtKB-ARBA"/>
</dbReference>
<protein>
    <submittedName>
        <fullName evidence="5">Transketolase family protein</fullName>
    </submittedName>
</protein>